<feature type="domain" description="Non-haem dioxygenase N-terminal" evidence="5">
    <location>
        <begin position="103"/>
        <end position="211"/>
    </location>
</feature>
<keyword evidence="7" id="KW-1185">Reference proteome</keyword>
<dbReference type="Gene3D" id="2.60.120.330">
    <property type="entry name" value="B-lactam Antibiotic, Isopenicillin N Synthase, Chain"/>
    <property type="match status" value="2"/>
</dbReference>
<dbReference type="GO" id="GO:0016491">
    <property type="term" value="F:oxidoreductase activity"/>
    <property type="evidence" value="ECO:0007669"/>
    <property type="project" value="UniProtKB-KW"/>
</dbReference>
<protein>
    <recommendedName>
        <fullName evidence="5">Non-haem dioxygenase N-terminal domain-containing protein</fullName>
    </recommendedName>
</protein>
<accession>A0AAN9IP45</accession>
<feature type="region of interest" description="Disordered" evidence="4">
    <location>
        <begin position="282"/>
        <end position="322"/>
    </location>
</feature>
<evidence type="ECO:0000256" key="1">
    <source>
        <dbReference type="ARBA" id="ARBA00022723"/>
    </source>
</evidence>
<evidence type="ECO:0000313" key="7">
    <source>
        <dbReference type="Proteomes" id="UP001372338"/>
    </source>
</evidence>
<feature type="region of interest" description="Disordered" evidence="4">
    <location>
        <begin position="1"/>
        <end position="25"/>
    </location>
</feature>
<dbReference type="SUPFAM" id="SSF51197">
    <property type="entry name" value="Clavaminate synthase-like"/>
    <property type="match status" value="1"/>
</dbReference>
<comment type="caution">
    <text evidence="6">The sequence shown here is derived from an EMBL/GenBank/DDBJ whole genome shotgun (WGS) entry which is preliminary data.</text>
</comment>
<reference evidence="6 7" key="1">
    <citation type="submission" date="2024-01" db="EMBL/GenBank/DDBJ databases">
        <title>The genomes of 5 underutilized Papilionoideae crops provide insights into root nodulation and disease resistanc.</title>
        <authorList>
            <person name="Yuan L."/>
        </authorList>
    </citation>
    <scope>NUCLEOTIDE SEQUENCE [LARGE SCALE GENOMIC DNA]</scope>
    <source>
        <strain evidence="6">ZHUSHIDOU_FW_LH</strain>
        <tissue evidence="6">Leaf</tissue>
    </source>
</reference>
<sequence>MEHSDAENTSSELKKSSDDESNEGSLLEDLKAELKAFDESKGSVKGLVDSGVTKVPRIFHAAAFVDPTNDNNSSNANTAVPSGLSQLHGITFYVPQYLRLSKIPIIDLHTINYPALHVDIVCRIRRACMEWGFFLVVNHGIPLFVLDEMQRGIRRFHNLDAEIKKTFYTRDKDKKVRYSYNGSLGALNEEKPADWRDTIGFDVGPHPPEVDELPEVCRQRFRNELEWNGMSSVSSLVVSIGDLLQQMTRGHFISAQYRVISQQIGPRISISSLFISSRNTTEEAASKVNGPTEELVSEENPSSAPRDNTMEDFVGRAMPGWG</sequence>
<dbReference type="PANTHER" id="PTHR10209">
    <property type="entry name" value="OXIDOREDUCTASE, 2OG-FE II OXYGENASE FAMILY PROTEIN"/>
    <property type="match status" value="1"/>
</dbReference>
<organism evidence="6 7">
    <name type="scientific">Crotalaria pallida</name>
    <name type="common">Smooth rattlebox</name>
    <name type="synonym">Crotalaria striata</name>
    <dbReference type="NCBI Taxonomy" id="3830"/>
    <lineage>
        <taxon>Eukaryota</taxon>
        <taxon>Viridiplantae</taxon>
        <taxon>Streptophyta</taxon>
        <taxon>Embryophyta</taxon>
        <taxon>Tracheophyta</taxon>
        <taxon>Spermatophyta</taxon>
        <taxon>Magnoliopsida</taxon>
        <taxon>eudicotyledons</taxon>
        <taxon>Gunneridae</taxon>
        <taxon>Pentapetalae</taxon>
        <taxon>rosids</taxon>
        <taxon>fabids</taxon>
        <taxon>Fabales</taxon>
        <taxon>Fabaceae</taxon>
        <taxon>Papilionoideae</taxon>
        <taxon>50 kb inversion clade</taxon>
        <taxon>genistoids sensu lato</taxon>
        <taxon>core genistoids</taxon>
        <taxon>Crotalarieae</taxon>
        <taxon>Crotalaria</taxon>
    </lineage>
</organism>
<evidence type="ECO:0000256" key="4">
    <source>
        <dbReference type="SAM" id="MobiDB-lite"/>
    </source>
</evidence>
<dbReference type="Proteomes" id="UP001372338">
    <property type="component" value="Unassembled WGS sequence"/>
</dbReference>
<dbReference type="InterPro" id="IPR026992">
    <property type="entry name" value="DIOX_N"/>
</dbReference>
<dbReference type="GO" id="GO:0046872">
    <property type="term" value="F:metal ion binding"/>
    <property type="evidence" value="ECO:0007669"/>
    <property type="project" value="UniProtKB-KW"/>
</dbReference>
<keyword evidence="3" id="KW-0408">Iron</keyword>
<dbReference type="EMBL" id="JAYWIO010000002">
    <property type="protein sequence ID" value="KAK7283665.1"/>
    <property type="molecule type" value="Genomic_DNA"/>
</dbReference>
<proteinExistence type="predicted"/>
<name>A0AAN9IP45_CROPI</name>
<evidence type="ECO:0000259" key="5">
    <source>
        <dbReference type="Pfam" id="PF14226"/>
    </source>
</evidence>
<evidence type="ECO:0000256" key="2">
    <source>
        <dbReference type="ARBA" id="ARBA00023002"/>
    </source>
</evidence>
<dbReference type="AlphaFoldDB" id="A0AAN9IP45"/>
<keyword evidence="2" id="KW-0560">Oxidoreductase</keyword>
<dbReference type="InterPro" id="IPR027443">
    <property type="entry name" value="IPNS-like_sf"/>
</dbReference>
<dbReference type="PANTHER" id="PTHR10209:SF695">
    <property type="entry name" value="2-OXOGLUTARATE-DEPENDENT DIOXYGENASE"/>
    <property type="match status" value="1"/>
</dbReference>
<keyword evidence="1" id="KW-0479">Metal-binding</keyword>
<dbReference type="Pfam" id="PF14226">
    <property type="entry name" value="DIOX_N"/>
    <property type="match status" value="1"/>
</dbReference>
<feature type="compositionally biased region" description="Basic and acidic residues" evidence="4">
    <location>
        <begin position="1"/>
        <end position="18"/>
    </location>
</feature>
<gene>
    <name evidence="6" type="ORF">RIF29_13348</name>
</gene>
<evidence type="ECO:0000256" key="3">
    <source>
        <dbReference type="ARBA" id="ARBA00023004"/>
    </source>
</evidence>
<evidence type="ECO:0000313" key="6">
    <source>
        <dbReference type="EMBL" id="KAK7283665.1"/>
    </source>
</evidence>